<keyword evidence="3" id="KW-1185">Reference proteome</keyword>
<organism evidence="2 3">
    <name type="scientific">Mucor plumbeus</name>
    <dbReference type="NCBI Taxonomy" id="97098"/>
    <lineage>
        <taxon>Eukaryota</taxon>
        <taxon>Fungi</taxon>
        <taxon>Fungi incertae sedis</taxon>
        <taxon>Mucoromycota</taxon>
        <taxon>Mucoromycotina</taxon>
        <taxon>Mucoromycetes</taxon>
        <taxon>Mucorales</taxon>
        <taxon>Mucorineae</taxon>
        <taxon>Mucoraceae</taxon>
        <taxon>Mucor</taxon>
    </lineage>
</organism>
<reference evidence="2" key="1">
    <citation type="submission" date="2020-12" db="EMBL/GenBank/DDBJ databases">
        <title>Metabolic potential, ecology and presence of endohyphal bacteria is reflected in genomic diversity of Mucoromycotina.</title>
        <authorList>
            <person name="Muszewska A."/>
            <person name="Okrasinska A."/>
            <person name="Steczkiewicz K."/>
            <person name="Drgas O."/>
            <person name="Orlowska M."/>
            <person name="Perlinska-Lenart U."/>
            <person name="Aleksandrzak-Piekarczyk T."/>
            <person name="Szatraj K."/>
            <person name="Zielenkiewicz U."/>
            <person name="Pilsyk S."/>
            <person name="Malc E."/>
            <person name="Mieczkowski P."/>
            <person name="Kruszewska J.S."/>
            <person name="Biernat P."/>
            <person name="Pawlowska J."/>
        </authorList>
    </citation>
    <scope>NUCLEOTIDE SEQUENCE</scope>
    <source>
        <strain evidence="2">CBS 226.32</strain>
    </source>
</reference>
<sequence length="101" mass="11681">MQGFHIVMDNAPIHIPSVIDPLIEKRGYIPVYLPSYSPELNPIENFWSIVKSKVKRHSLKDTETLTSRIVESCEEVPLQHLQNCIQHSVKQFDKCLNKEPI</sequence>
<proteinExistence type="predicted"/>
<evidence type="ECO:0000313" key="3">
    <source>
        <dbReference type="Proteomes" id="UP000650833"/>
    </source>
</evidence>
<name>A0A8H7QN86_9FUNG</name>
<dbReference type="AlphaFoldDB" id="A0A8H7QN86"/>
<dbReference type="GO" id="GO:0003676">
    <property type="term" value="F:nucleic acid binding"/>
    <property type="evidence" value="ECO:0007669"/>
    <property type="project" value="InterPro"/>
</dbReference>
<dbReference type="PANTHER" id="PTHR46564:SF1">
    <property type="entry name" value="TRANSPOSASE"/>
    <property type="match status" value="1"/>
</dbReference>
<dbReference type="Gene3D" id="3.30.420.10">
    <property type="entry name" value="Ribonuclease H-like superfamily/Ribonuclease H"/>
    <property type="match status" value="1"/>
</dbReference>
<feature type="domain" description="Tc1-like transposase DDE" evidence="1">
    <location>
        <begin position="4"/>
        <end position="65"/>
    </location>
</feature>
<dbReference type="InterPro" id="IPR036397">
    <property type="entry name" value="RNaseH_sf"/>
</dbReference>
<gene>
    <name evidence="2" type="ORF">INT46_008465</name>
</gene>
<dbReference type="Proteomes" id="UP000650833">
    <property type="component" value="Unassembled WGS sequence"/>
</dbReference>
<dbReference type="OrthoDB" id="2266637at2759"/>
<dbReference type="Pfam" id="PF13358">
    <property type="entry name" value="DDE_3"/>
    <property type="match status" value="1"/>
</dbReference>
<accession>A0A8H7QN86</accession>
<dbReference type="PANTHER" id="PTHR46564">
    <property type="entry name" value="TRANSPOSASE"/>
    <property type="match status" value="1"/>
</dbReference>
<evidence type="ECO:0000313" key="2">
    <source>
        <dbReference type="EMBL" id="KAG2195432.1"/>
    </source>
</evidence>
<dbReference type="InterPro" id="IPR038717">
    <property type="entry name" value="Tc1-like_DDE_dom"/>
</dbReference>
<evidence type="ECO:0000259" key="1">
    <source>
        <dbReference type="Pfam" id="PF13358"/>
    </source>
</evidence>
<dbReference type="EMBL" id="JAEPRC010000527">
    <property type="protein sequence ID" value="KAG2195432.1"/>
    <property type="molecule type" value="Genomic_DNA"/>
</dbReference>
<comment type="caution">
    <text evidence="2">The sequence shown here is derived from an EMBL/GenBank/DDBJ whole genome shotgun (WGS) entry which is preliminary data.</text>
</comment>
<protein>
    <recommendedName>
        <fullName evidence="1">Tc1-like transposase DDE domain-containing protein</fullName>
    </recommendedName>
</protein>